<dbReference type="SMART" id="SM00382">
    <property type="entry name" value="AAA"/>
    <property type="match status" value="2"/>
</dbReference>
<accession>A0ABY2IV94</accession>
<dbReference type="SUPFAM" id="SSF52540">
    <property type="entry name" value="P-loop containing nucleoside triphosphate hydrolases"/>
    <property type="match status" value="2"/>
</dbReference>
<reference evidence="7 8" key="1">
    <citation type="submission" date="2019-03" db="EMBL/GenBank/DDBJ databases">
        <title>Genomics of glacier-inhabiting Cryobacterium strains.</title>
        <authorList>
            <person name="Liu Q."/>
            <person name="Xin Y.-H."/>
        </authorList>
    </citation>
    <scope>NUCLEOTIDE SEQUENCE [LARGE SCALE GENOMIC DNA]</scope>
    <source>
        <strain evidence="7 8">TMT4-23</strain>
    </source>
</reference>
<dbReference type="InterPro" id="IPR027417">
    <property type="entry name" value="P-loop_NTPase"/>
</dbReference>
<dbReference type="PANTHER" id="PTHR22683:SF1">
    <property type="entry name" value="TYPE VII SECRETION SYSTEM PROTEIN ESSC"/>
    <property type="match status" value="1"/>
</dbReference>
<feature type="region of interest" description="Disordered" evidence="4">
    <location>
        <begin position="723"/>
        <end position="744"/>
    </location>
</feature>
<dbReference type="InterPro" id="IPR002543">
    <property type="entry name" value="FtsK_dom"/>
</dbReference>
<evidence type="ECO:0000256" key="2">
    <source>
        <dbReference type="ARBA" id="ARBA00022840"/>
    </source>
</evidence>
<keyword evidence="5" id="KW-0812">Transmembrane</keyword>
<keyword evidence="5" id="KW-1133">Transmembrane helix</keyword>
<keyword evidence="2 3" id="KW-0067">ATP-binding</keyword>
<sequence length="1097" mass="112851">MSDGDGCPELATCAEAARRGAASQAAALPSPAGGRPGTDARPSRSAARPNWSAGAVIRADVPLTLPVRPADPPRPRFPLVASLAPLAAAGVIWLITGSAFVLIFAVLGPVIAMAGMVDSRRTGRRSRRAAEASEKQDLGALRAEVTLRHEQLRRLRWQRTPSANDIVRAPHASLRGADAGSRVGAGGSIEVSLGSGAVPSGLRLDGGSGPDDHRALRDWAATLSDAPIGADAGGGIGIVGPLAIGRALARGLLVQLACALPPDQVTLCVPGSGWAWAAGLPHDAGPNSALRVVVYEASNVGETPGTAGNGGGGGGGGGLGEALVVALARSLDELPWGCDTIVRVQGPSRAEVLRSGEHAWGTTFRPELITEAQALWVAGELSARAGTAGLVRTRRSIPASVSLGELSGHLAGGGPRYRRSAGVSLNCVIGVGERGEVSLDLVAAGPHAVIGGTTGSGKSELLVTWVAAMAAAAGPAEVTFLLVDFKGGAAFAPLRSLPHCVGLITDLDGRQAARALDSLAAELTYRERVLRQAGARDIVDLAVQNLERTLPRLVIVVDEFATMLTAFPELHALFVDVAARGRSLGVHLILCTQRPTGVVRDALLANCTLRLSLRVNNRADSVAVLGTDAAAALSAEEPGRCLIAASSSVPLLCQVATTSVPEIRAVAERHGSDPALRRPWLDPLPAGVTRDGLLALVASGTAVDETTATAVDAAAVDATAVNATRASGSGSGSGSRRGTDSGPGCLLGLLDEPELQRYRVARYAPGTDGSLLVIGGGRSGKSSVLDSIAAQYASVGTVDRPGGDIESVWDALVEARHRLEAGGSPATRLLMLDDFDSVHARWDQEYRPAALELLAGLLRDGAEAGLRIVVAAQRLTGSLQALSALCHSRLVLRLPDLTEHVAVGGVAALFDPRLPPGGGSWQGHRIQLLQPDRHEPKPEALLRPGPAGLDPATFLGRPGRTLLVVSGAPARAAASIGAVPGMRVVDLAAVYPAAATAAGVLPDGAPLRLAEAETATVFVGDVDAWQAQWSLLGALRRNADLVFDGCSLADYRAISRRRDLPPPLAPGRGRVWVLQPDGTVQRSTLRPPRLGPGRTSH</sequence>
<evidence type="ECO:0000259" key="6">
    <source>
        <dbReference type="PROSITE" id="PS50901"/>
    </source>
</evidence>
<protein>
    <recommendedName>
        <fullName evidence="6">FtsK domain-containing protein</fullName>
    </recommendedName>
</protein>
<comment type="caution">
    <text evidence="7">The sequence shown here is derived from an EMBL/GenBank/DDBJ whole genome shotgun (WGS) entry which is preliminary data.</text>
</comment>
<dbReference type="Proteomes" id="UP000298355">
    <property type="component" value="Unassembled WGS sequence"/>
</dbReference>
<feature type="region of interest" description="Disordered" evidence="4">
    <location>
        <begin position="1076"/>
        <end position="1097"/>
    </location>
</feature>
<proteinExistence type="predicted"/>
<evidence type="ECO:0000313" key="7">
    <source>
        <dbReference type="EMBL" id="TFC95415.1"/>
    </source>
</evidence>
<feature type="region of interest" description="Disordered" evidence="4">
    <location>
        <begin position="22"/>
        <end position="51"/>
    </location>
</feature>
<keyword evidence="5" id="KW-0472">Membrane</keyword>
<dbReference type="InterPro" id="IPR003593">
    <property type="entry name" value="AAA+_ATPase"/>
</dbReference>
<dbReference type="CDD" id="cd01127">
    <property type="entry name" value="TrwB_TraG_TraD_VirD4"/>
    <property type="match status" value="1"/>
</dbReference>
<dbReference type="EMBL" id="SOGJ01000034">
    <property type="protein sequence ID" value="TFC95415.1"/>
    <property type="molecule type" value="Genomic_DNA"/>
</dbReference>
<evidence type="ECO:0000256" key="1">
    <source>
        <dbReference type="ARBA" id="ARBA00022741"/>
    </source>
</evidence>
<dbReference type="PANTHER" id="PTHR22683">
    <property type="entry name" value="SPORULATION PROTEIN RELATED"/>
    <property type="match status" value="1"/>
</dbReference>
<gene>
    <name evidence="7" type="ORF">E3O65_15370</name>
</gene>
<feature type="binding site" evidence="3">
    <location>
        <begin position="452"/>
        <end position="459"/>
    </location>
    <ligand>
        <name>ATP</name>
        <dbReference type="ChEBI" id="CHEBI:30616"/>
    </ligand>
</feature>
<keyword evidence="1 3" id="KW-0547">Nucleotide-binding</keyword>
<evidence type="ECO:0000256" key="3">
    <source>
        <dbReference type="PROSITE-ProRule" id="PRU00289"/>
    </source>
</evidence>
<dbReference type="PROSITE" id="PS50901">
    <property type="entry name" value="FTSK"/>
    <property type="match status" value="1"/>
</dbReference>
<dbReference type="InterPro" id="IPR050206">
    <property type="entry name" value="FtsK/SpoIIIE/SftA"/>
</dbReference>
<feature type="domain" description="FtsK" evidence="6">
    <location>
        <begin position="434"/>
        <end position="622"/>
    </location>
</feature>
<feature type="transmembrane region" description="Helical" evidence="5">
    <location>
        <begin position="101"/>
        <end position="118"/>
    </location>
</feature>
<organism evidence="7 8">
    <name type="scientific">Cryobacterium breve</name>
    <dbReference type="NCBI Taxonomy" id="1259258"/>
    <lineage>
        <taxon>Bacteria</taxon>
        <taxon>Bacillati</taxon>
        <taxon>Actinomycetota</taxon>
        <taxon>Actinomycetes</taxon>
        <taxon>Micrococcales</taxon>
        <taxon>Microbacteriaceae</taxon>
        <taxon>Cryobacterium</taxon>
    </lineage>
</organism>
<name>A0ABY2IV94_9MICO</name>
<dbReference type="Pfam" id="PF01580">
    <property type="entry name" value="FtsK_SpoIIIE"/>
    <property type="match status" value="1"/>
</dbReference>
<feature type="compositionally biased region" description="Low complexity" evidence="4">
    <location>
        <begin position="22"/>
        <end position="33"/>
    </location>
</feature>
<evidence type="ECO:0000256" key="5">
    <source>
        <dbReference type="SAM" id="Phobius"/>
    </source>
</evidence>
<evidence type="ECO:0000313" key="8">
    <source>
        <dbReference type="Proteomes" id="UP000298355"/>
    </source>
</evidence>
<dbReference type="Gene3D" id="3.40.50.300">
    <property type="entry name" value="P-loop containing nucleotide triphosphate hydrolases"/>
    <property type="match status" value="3"/>
</dbReference>
<keyword evidence="8" id="KW-1185">Reference proteome</keyword>
<evidence type="ECO:0000256" key="4">
    <source>
        <dbReference type="SAM" id="MobiDB-lite"/>
    </source>
</evidence>